<dbReference type="Pfam" id="PF01370">
    <property type="entry name" value="Epimerase"/>
    <property type="match status" value="1"/>
</dbReference>
<accession>A0A098EQ19</accession>
<keyword evidence="5" id="KW-1185">Reference proteome</keyword>
<sequence length="304" mass="34199">MRKKVVLAGGTGFIGQYLEKRFKEQGYEVHIVSRQSNQILWNDHRGIVAALEGAELVVNLAGKSVNCRYNAKNKKEIMDSRIKTTKLLGNAVAACENPPPLWVNASTATLYRHAEDRPMTEDDGEIGEGFSVEVGKAWEQAFFDFHLNQTRQVALRISIVLGADGGVMGPYRNMVRFGLGGKQGPGKQMFSWIHIEDLYRMLVFLQQHAEIEGPVNAATPYPVTNRELMEQMRKAMNRRIGLPAPKFILSTGAVLIGTETELILKSRWVLPKKLQKAGFEFEYDTIDKALDQINQKKKPEPQTK</sequence>
<dbReference type="Proteomes" id="UP000043699">
    <property type="component" value="Unassembled WGS sequence"/>
</dbReference>
<dbReference type="InterPro" id="IPR036291">
    <property type="entry name" value="NAD(P)-bd_dom_sf"/>
</dbReference>
<evidence type="ECO:0000259" key="2">
    <source>
        <dbReference type="Pfam" id="PF01370"/>
    </source>
</evidence>
<dbReference type="PANTHER" id="PTHR11092">
    <property type="entry name" value="SUGAR NUCLEOTIDE EPIMERASE RELATED"/>
    <property type="match status" value="1"/>
</dbReference>
<dbReference type="NCBIfam" id="TIGR01777">
    <property type="entry name" value="yfcH"/>
    <property type="match status" value="1"/>
</dbReference>
<dbReference type="InterPro" id="IPR001509">
    <property type="entry name" value="Epimerase_deHydtase"/>
</dbReference>
<protein>
    <submittedName>
        <fullName evidence="4">Epimerase family protein</fullName>
    </submittedName>
</protein>
<evidence type="ECO:0000256" key="1">
    <source>
        <dbReference type="ARBA" id="ARBA00009353"/>
    </source>
</evidence>
<dbReference type="SUPFAM" id="SSF51735">
    <property type="entry name" value="NAD(P)-binding Rossmann-fold domains"/>
    <property type="match status" value="1"/>
</dbReference>
<reference evidence="4 5" key="1">
    <citation type="submission" date="2014-09" db="EMBL/GenBank/DDBJ databases">
        <authorList>
            <person name="Urmite Genomes Urmite Genomes"/>
        </authorList>
    </citation>
    <scope>NUCLEOTIDE SEQUENCE [LARGE SCALE GENOMIC DNA]</scope>
    <source>
        <strain evidence="4 5">ES2</strain>
    </source>
</reference>
<dbReference type="AlphaFoldDB" id="A0A098EQ19"/>
<gene>
    <name evidence="4" type="ORF">BN1080_02902</name>
</gene>
<feature type="domain" description="NAD-dependent epimerase/dehydratase" evidence="2">
    <location>
        <begin position="5"/>
        <end position="209"/>
    </location>
</feature>
<dbReference type="RefSeq" id="WP_052652951.1">
    <property type="nucleotide sequence ID" value="NZ_CCXS01000001.1"/>
</dbReference>
<dbReference type="CDD" id="cd05242">
    <property type="entry name" value="SDR_a8"/>
    <property type="match status" value="1"/>
</dbReference>
<evidence type="ECO:0000313" key="4">
    <source>
        <dbReference type="EMBL" id="CEG23895.1"/>
    </source>
</evidence>
<dbReference type="Pfam" id="PF08338">
    <property type="entry name" value="DUF1731"/>
    <property type="match status" value="1"/>
</dbReference>
<dbReference type="EMBL" id="CCXS01000001">
    <property type="protein sequence ID" value="CEG23895.1"/>
    <property type="molecule type" value="Genomic_DNA"/>
</dbReference>
<evidence type="ECO:0000313" key="5">
    <source>
        <dbReference type="Proteomes" id="UP000043699"/>
    </source>
</evidence>
<organism evidence="4 5">
    <name type="scientific">Planococcus massiliensis</name>
    <dbReference type="NCBI Taxonomy" id="1499687"/>
    <lineage>
        <taxon>Bacteria</taxon>
        <taxon>Bacillati</taxon>
        <taxon>Bacillota</taxon>
        <taxon>Bacilli</taxon>
        <taxon>Bacillales</taxon>
        <taxon>Caryophanaceae</taxon>
        <taxon>Planococcus</taxon>
    </lineage>
</organism>
<dbReference type="STRING" id="1499687.BN1080_02902"/>
<dbReference type="InterPro" id="IPR013549">
    <property type="entry name" value="DUF1731"/>
</dbReference>
<dbReference type="PANTHER" id="PTHR11092:SF0">
    <property type="entry name" value="EPIMERASE FAMILY PROTEIN SDR39U1"/>
    <property type="match status" value="1"/>
</dbReference>
<dbReference type="Gene3D" id="3.40.50.720">
    <property type="entry name" value="NAD(P)-binding Rossmann-like Domain"/>
    <property type="match status" value="1"/>
</dbReference>
<evidence type="ECO:0000259" key="3">
    <source>
        <dbReference type="Pfam" id="PF08338"/>
    </source>
</evidence>
<proteinExistence type="inferred from homology"/>
<dbReference type="InterPro" id="IPR010099">
    <property type="entry name" value="SDR39U1"/>
</dbReference>
<comment type="similarity">
    <text evidence="1">Belongs to the NAD(P)-dependent epimerase/dehydratase family. SDR39U1 subfamily.</text>
</comment>
<feature type="domain" description="DUF1731" evidence="3">
    <location>
        <begin position="244"/>
        <end position="293"/>
    </location>
</feature>
<dbReference type="OrthoDB" id="9801773at2"/>
<name>A0A098EQ19_9BACL</name>